<dbReference type="Proteomes" id="UP000886721">
    <property type="component" value="Unassembled WGS sequence"/>
</dbReference>
<name>A0A9D1WX03_9FIRM</name>
<accession>A0A9D1WX03</accession>
<feature type="region of interest" description="Disordered" evidence="1">
    <location>
        <begin position="433"/>
        <end position="476"/>
    </location>
</feature>
<evidence type="ECO:0000256" key="1">
    <source>
        <dbReference type="SAM" id="MobiDB-lite"/>
    </source>
</evidence>
<organism evidence="3 4">
    <name type="scientific">Candidatus Anaerostipes excrementavium</name>
    <dbReference type="NCBI Taxonomy" id="2838463"/>
    <lineage>
        <taxon>Bacteria</taxon>
        <taxon>Bacillati</taxon>
        <taxon>Bacillota</taxon>
        <taxon>Clostridia</taxon>
        <taxon>Lachnospirales</taxon>
        <taxon>Lachnospiraceae</taxon>
        <taxon>Anaerostipes</taxon>
    </lineage>
</organism>
<feature type="compositionally biased region" description="Basic and acidic residues" evidence="1">
    <location>
        <begin position="461"/>
        <end position="472"/>
    </location>
</feature>
<proteinExistence type="predicted"/>
<evidence type="ECO:0000313" key="4">
    <source>
        <dbReference type="Proteomes" id="UP000886721"/>
    </source>
</evidence>
<comment type="caution">
    <text evidence="3">The sequence shown here is derived from an EMBL/GenBank/DDBJ whole genome shotgun (WGS) entry which is preliminary data.</text>
</comment>
<feature type="compositionally biased region" description="Polar residues" evidence="1">
    <location>
        <begin position="435"/>
        <end position="445"/>
    </location>
</feature>
<evidence type="ECO:0000256" key="2">
    <source>
        <dbReference type="SAM" id="SignalP"/>
    </source>
</evidence>
<feature type="chain" id="PRO_5038394328" description="X-X-X-Leu-X-X-Gly heptad repeats" evidence="2">
    <location>
        <begin position="30"/>
        <end position="787"/>
    </location>
</feature>
<evidence type="ECO:0000313" key="3">
    <source>
        <dbReference type="EMBL" id="HIX67610.1"/>
    </source>
</evidence>
<reference evidence="3" key="2">
    <citation type="submission" date="2021-04" db="EMBL/GenBank/DDBJ databases">
        <authorList>
            <person name="Gilroy R."/>
        </authorList>
    </citation>
    <scope>NUCLEOTIDE SEQUENCE</scope>
    <source>
        <strain evidence="3">CHK191-13928</strain>
    </source>
</reference>
<dbReference type="EMBL" id="DXEM01000016">
    <property type="protein sequence ID" value="HIX67610.1"/>
    <property type="molecule type" value="Genomic_DNA"/>
</dbReference>
<gene>
    <name evidence="3" type="ORF">H9735_05710</name>
</gene>
<keyword evidence="2" id="KW-0732">Signal</keyword>
<dbReference type="Gene3D" id="1.10.287.950">
    <property type="entry name" value="Methyl-accepting chemotaxis protein"/>
    <property type="match status" value="2"/>
</dbReference>
<protein>
    <recommendedName>
        <fullName evidence="5">X-X-X-Leu-X-X-Gly heptad repeats</fullName>
    </recommendedName>
</protein>
<sequence length="787" mass="84969">MNCRKIYRPAAVLMLSAAIVGTTVTPAFAAQKNTQKEENVYVNLKEDGSVDGVYVVNAYDLKKDQKVLDYGDYTAVENLSTDNKIKVNGEKITVEGEEGKFYYQGDLDAAQIPWKIEIEYQLDGKKISPQSLAGKSGNLKIKIHIGKNKEADQDFFEHFLLQATLTLDTEKCKNIKAEGATAANSGKNKQLTYNILARQEKDLTIQTDVKNFQMDPITINGVPMSFDIDLDQMDTSALTEKTGELEDGVKALNEGAQKTDDGADTMKNGLNLYQQGIDTLYAGADTLFAGAKQADAGIEAYTSGVDQAAAGNRELEQKTKDLPKLMKGLTAACKQLQTGSADLADEKTWTQIENGMKQIKEGLANMEKGLQQIDSQGIKEMKKSLEGNGELKSGMESLQAGIKGAESYVSKLSSVSETYDNQAEQLKQIIEKESTNSSDQSGSNGQTKTQTKTQEDEGEYQTDRTETSKETTTDENGNTVVTITNNIYQTRTNTVTNTVTNETTKTEKAGSQTEELSSLYQSMKKNSAQMKGILDGSGSTAGLKTILKQCSSGADQIAKGLYGNEDSLDSGLTDLQKVITDKNGLTEGVDALIEGVDAMEQALYGSKAQSIKTGALSLHQGMGTLYQSTVSVLGEVNQLASAIKQLSEGTSRLSAQSSSLKNGGEELLSGAKAVRDGSGALSSNIVNITDGASQLKEATSKLSQGTQTLEEQTSGMDNKILDGIEEELGSFSGEDYKVKSFVSSKNSNVKSVQFVMKTDGIKKKEKKSEEKTKKKETLLDKIKGLFS</sequence>
<dbReference type="AlphaFoldDB" id="A0A9D1WX03"/>
<evidence type="ECO:0008006" key="5">
    <source>
        <dbReference type="Google" id="ProtNLM"/>
    </source>
</evidence>
<reference evidence="3" key="1">
    <citation type="journal article" date="2021" name="PeerJ">
        <title>Extensive microbial diversity within the chicken gut microbiome revealed by metagenomics and culture.</title>
        <authorList>
            <person name="Gilroy R."/>
            <person name="Ravi A."/>
            <person name="Getino M."/>
            <person name="Pursley I."/>
            <person name="Horton D.L."/>
            <person name="Alikhan N.F."/>
            <person name="Baker D."/>
            <person name="Gharbi K."/>
            <person name="Hall N."/>
            <person name="Watson M."/>
            <person name="Adriaenssens E.M."/>
            <person name="Foster-Nyarko E."/>
            <person name="Jarju S."/>
            <person name="Secka A."/>
            <person name="Antonio M."/>
            <person name="Oren A."/>
            <person name="Chaudhuri R.R."/>
            <person name="La Ragione R."/>
            <person name="Hildebrand F."/>
            <person name="Pallen M.J."/>
        </authorList>
    </citation>
    <scope>NUCLEOTIDE SEQUENCE</scope>
    <source>
        <strain evidence="3">CHK191-13928</strain>
    </source>
</reference>
<feature type="signal peptide" evidence="2">
    <location>
        <begin position="1"/>
        <end position="29"/>
    </location>
</feature>